<dbReference type="InterPro" id="IPR036523">
    <property type="entry name" value="SurE-like_sf"/>
</dbReference>
<dbReference type="Gene3D" id="3.40.1210.10">
    <property type="entry name" value="Survival protein SurE-like phosphatase/nucleotidase"/>
    <property type="match status" value="1"/>
</dbReference>
<protein>
    <recommendedName>
        <fullName evidence="9">5'-nucleotidase SurE</fullName>
        <ecNumber evidence="9">3.1.3.5</ecNumber>
    </recommendedName>
    <alternativeName>
        <fullName evidence="9">Nucleoside 5'-monophosphate phosphohydrolase</fullName>
    </alternativeName>
</protein>
<evidence type="ECO:0000259" key="10">
    <source>
        <dbReference type="Pfam" id="PF01975"/>
    </source>
</evidence>
<evidence type="ECO:0000313" key="11">
    <source>
        <dbReference type="EMBL" id="GAP63629.1"/>
    </source>
</evidence>
<evidence type="ECO:0000313" key="12">
    <source>
        <dbReference type="EMBL" id="KPL88003.1"/>
    </source>
</evidence>
<evidence type="ECO:0000313" key="14">
    <source>
        <dbReference type="Proteomes" id="UP000050502"/>
    </source>
</evidence>
<feature type="binding site" evidence="9">
    <location>
        <position position="14"/>
    </location>
    <ligand>
        <name>a divalent metal cation</name>
        <dbReference type="ChEBI" id="CHEBI:60240"/>
    </ligand>
</feature>
<dbReference type="GO" id="GO:0046872">
    <property type="term" value="F:metal ion binding"/>
    <property type="evidence" value="ECO:0007669"/>
    <property type="project" value="UniProtKB-UniRule"/>
</dbReference>
<dbReference type="InParanoid" id="A0A0M8KA82"/>
<keyword evidence="5 9" id="KW-0963">Cytoplasm</keyword>
<dbReference type="FunFam" id="3.40.1210.10:FF:000001">
    <property type="entry name" value="5'/3'-nucleotidase SurE"/>
    <property type="match status" value="1"/>
</dbReference>
<reference evidence="11 13" key="1">
    <citation type="journal article" date="2015" name="Genome Announc.">
        <title>Draft Genome Sequence of a Heterotrophic Facultative Anaerobic Thermophilic Bacterium, Ardenticatena maritima Strain 110ST.</title>
        <authorList>
            <person name="Kawaichi S."/>
            <person name="Yoshida T."/>
            <person name="Sako Y."/>
            <person name="Nakamura R."/>
        </authorList>
    </citation>
    <scope>NUCLEOTIDE SEQUENCE [LARGE SCALE GENOMIC DNA]</scope>
    <source>
        <strain evidence="11 13">110S</strain>
    </source>
</reference>
<organism evidence="11 13">
    <name type="scientific">Ardenticatena maritima</name>
    <dbReference type="NCBI Taxonomy" id="872965"/>
    <lineage>
        <taxon>Bacteria</taxon>
        <taxon>Bacillati</taxon>
        <taxon>Chloroflexota</taxon>
        <taxon>Ardenticatenia</taxon>
        <taxon>Ardenticatenales</taxon>
        <taxon>Ardenticatenaceae</taxon>
        <taxon>Ardenticatena</taxon>
    </lineage>
</organism>
<comment type="catalytic activity">
    <reaction evidence="1 9">
        <text>a ribonucleoside 5'-phosphate + H2O = a ribonucleoside + phosphate</text>
        <dbReference type="Rhea" id="RHEA:12484"/>
        <dbReference type="ChEBI" id="CHEBI:15377"/>
        <dbReference type="ChEBI" id="CHEBI:18254"/>
        <dbReference type="ChEBI" id="CHEBI:43474"/>
        <dbReference type="ChEBI" id="CHEBI:58043"/>
        <dbReference type="EC" id="3.1.3.5"/>
    </reaction>
</comment>
<evidence type="ECO:0000256" key="9">
    <source>
        <dbReference type="HAMAP-Rule" id="MF_00060"/>
    </source>
</evidence>
<dbReference type="AlphaFoldDB" id="A0A0M8KA82"/>
<evidence type="ECO:0000256" key="2">
    <source>
        <dbReference type="ARBA" id="ARBA00001946"/>
    </source>
</evidence>
<keyword evidence="13" id="KW-1185">Reference proteome</keyword>
<keyword evidence="6 9" id="KW-0479">Metal-binding</keyword>
<dbReference type="OrthoDB" id="9780815at2"/>
<evidence type="ECO:0000256" key="8">
    <source>
        <dbReference type="ARBA" id="ARBA00022801"/>
    </source>
</evidence>
<evidence type="ECO:0000313" key="13">
    <source>
        <dbReference type="Proteomes" id="UP000037784"/>
    </source>
</evidence>
<reference evidence="13" key="3">
    <citation type="submission" date="2015-08" db="EMBL/GenBank/DDBJ databases">
        <title>Draft Genome Sequence of a Heterotrophic Facultative Anaerobic Bacterium Ardenticatena maritima Strain 110S.</title>
        <authorList>
            <person name="Kawaichi S."/>
            <person name="Yoshida T."/>
            <person name="Sako Y."/>
            <person name="Nakamura R."/>
        </authorList>
    </citation>
    <scope>NUCLEOTIDE SEQUENCE [LARGE SCALE GENOMIC DNA]</scope>
    <source>
        <strain evidence="13">110S</strain>
    </source>
</reference>
<dbReference type="SUPFAM" id="SSF64167">
    <property type="entry name" value="SurE-like"/>
    <property type="match status" value="1"/>
</dbReference>
<dbReference type="PANTHER" id="PTHR30457">
    <property type="entry name" value="5'-NUCLEOTIDASE SURE"/>
    <property type="match status" value="1"/>
</dbReference>
<dbReference type="RefSeq" id="WP_054493439.1">
    <property type="nucleotide sequence ID" value="NZ_BBZA01000179.1"/>
</dbReference>
<comment type="cofactor">
    <cofactor evidence="9">
        <name>a divalent metal cation</name>
        <dbReference type="ChEBI" id="CHEBI:60240"/>
    </cofactor>
    <text evidence="9">Binds 1 divalent metal cation per subunit.</text>
</comment>
<comment type="function">
    <text evidence="9">Nucleotidase that shows phosphatase activity on nucleoside 5'-monophosphates.</text>
</comment>
<dbReference type="EMBL" id="LGKN01000005">
    <property type="protein sequence ID" value="KPL88003.1"/>
    <property type="molecule type" value="Genomic_DNA"/>
</dbReference>
<dbReference type="PATRIC" id="fig|872965.6.peg.2224"/>
<dbReference type="EMBL" id="BBZA01000179">
    <property type="protein sequence ID" value="GAP63629.1"/>
    <property type="molecule type" value="Genomic_DNA"/>
</dbReference>
<accession>A0A0M8KA82</accession>
<dbReference type="GO" id="GO:0004309">
    <property type="term" value="F:exopolyphosphatase activity"/>
    <property type="evidence" value="ECO:0007669"/>
    <property type="project" value="TreeGrafter"/>
</dbReference>
<dbReference type="InterPro" id="IPR030048">
    <property type="entry name" value="SurE"/>
</dbReference>
<sequence>MTSVRKPTILVTNDDGISSAGIRVLWQALKRFADVVVVAPDHNWSAAGHAKTIHKPLRAEQVTLDPDIEMWTSTGAPSDCVALALNGLIERPIDLVVSGVNQGPNLGQDITYSGTLAAAFEALISGVPAVAVSSMNFKDDEDLMRPAAEFAARLVEYVWTNQLLNGVVLNVNYPNNGGPRGVQVTRLGRRSYRDKMVKRIDPRGRPYYWLGGDLLSGDNAEPGTDIRAIRDGYVSITPIHLDMTNYTFLEKMQSWPLETLLA</sequence>
<dbReference type="NCBIfam" id="NF001490">
    <property type="entry name" value="PRK00346.1-4"/>
    <property type="match status" value="1"/>
</dbReference>
<keyword evidence="8 9" id="KW-0378">Hydrolase</keyword>
<evidence type="ECO:0000256" key="5">
    <source>
        <dbReference type="ARBA" id="ARBA00022490"/>
    </source>
</evidence>
<gene>
    <name evidence="9 11" type="primary">surE</name>
    <name evidence="11" type="ORF">ARMA_2052</name>
    <name evidence="12" type="ORF">SE16_10850</name>
</gene>
<name>A0A0M8KA82_9CHLR</name>
<proteinExistence type="inferred from homology"/>
<evidence type="ECO:0000256" key="7">
    <source>
        <dbReference type="ARBA" id="ARBA00022741"/>
    </source>
</evidence>
<feature type="binding site" evidence="9">
    <location>
        <position position="101"/>
    </location>
    <ligand>
        <name>a divalent metal cation</name>
        <dbReference type="ChEBI" id="CHEBI:60240"/>
    </ligand>
</feature>
<dbReference type="Proteomes" id="UP000037784">
    <property type="component" value="Unassembled WGS sequence"/>
</dbReference>
<dbReference type="PANTHER" id="PTHR30457:SF12">
    <property type="entry name" value="5'_3'-NUCLEOTIDASE SURE"/>
    <property type="match status" value="1"/>
</dbReference>
<dbReference type="GO" id="GO:0005737">
    <property type="term" value="C:cytoplasm"/>
    <property type="evidence" value="ECO:0007669"/>
    <property type="project" value="UniProtKB-SubCell"/>
</dbReference>
<dbReference type="STRING" id="872965.SE16_10850"/>
<comment type="cofactor">
    <cofactor evidence="2">
        <name>Mg(2+)</name>
        <dbReference type="ChEBI" id="CHEBI:18420"/>
    </cofactor>
</comment>
<comment type="caution">
    <text evidence="11">The sequence shown here is derived from an EMBL/GenBank/DDBJ whole genome shotgun (WGS) entry which is preliminary data.</text>
</comment>
<comment type="similarity">
    <text evidence="4 9">Belongs to the SurE nucleotidase family.</text>
</comment>
<dbReference type="HAMAP" id="MF_00060">
    <property type="entry name" value="SurE"/>
    <property type="match status" value="1"/>
</dbReference>
<dbReference type="InterPro" id="IPR002828">
    <property type="entry name" value="SurE-like_Pase/nucleotidase"/>
</dbReference>
<evidence type="ECO:0000256" key="6">
    <source>
        <dbReference type="ARBA" id="ARBA00022723"/>
    </source>
</evidence>
<dbReference type="GO" id="GO:0000166">
    <property type="term" value="F:nucleotide binding"/>
    <property type="evidence" value="ECO:0007669"/>
    <property type="project" value="UniProtKB-KW"/>
</dbReference>
<reference evidence="12 14" key="2">
    <citation type="submission" date="2015-07" db="EMBL/GenBank/DDBJ databases">
        <title>Whole genome sequence of Ardenticatena maritima DSM 23922.</title>
        <authorList>
            <person name="Hemp J."/>
            <person name="Ward L.M."/>
            <person name="Pace L.A."/>
            <person name="Fischer W.W."/>
        </authorList>
    </citation>
    <scope>NUCLEOTIDE SEQUENCE [LARGE SCALE GENOMIC DNA]</scope>
    <source>
        <strain evidence="12 14">110S</strain>
    </source>
</reference>
<keyword evidence="7 9" id="KW-0547">Nucleotide-binding</keyword>
<dbReference type="EC" id="3.1.3.5" evidence="9"/>
<dbReference type="GO" id="GO:0008253">
    <property type="term" value="F:5'-nucleotidase activity"/>
    <property type="evidence" value="ECO:0007669"/>
    <property type="project" value="UniProtKB-UniRule"/>
</dbReference>
<evidence type="ECO:0000256" key="4">
    <source>
        <dbReference type="ARBA" id="ARBA00011062"/>
    </source>
</evidence>
<feature type="domain" description="Survival protein SurE-like phosphatase/nucleotidase" evidence="10">
    <location>
        <begin position="9"/>
        <end position="193"/>
    </location>
</feature>
<dbReference type="Pfam" id="PF01975">
    <property type="entry name" value="SurE"/>
    <property type="match status" value="1"/>
</dbReference>
<feature type="binding site" evidence="9">
    <location>
        <position position="15"/>
    </location>
    <ligand>
        <name>a divalent metal cation</name>
        <dbReference type="ChEBI" id="CHEBI:60240"/>
    </ligand>
</feature>
<dbReference type="NCBIfam" id="NF001492">
    <property type="entry name" value="PRK00346.2-2"/>
    <property type="match status" value="1"/>
</dbReference>
<feature type="binding site" evidence="9">
    <location>
        <position position="45"/>
    </location>
    <ligand>
        <name>a divalent metal cation</name>
        <dbReference type="ChEBI" id="CHEBI:60240"/>
    </ligand>
</feature>
<dbReference type="NCBIfam" id="TIGR00087">
    <property type="entry name" value="surE"/>
    <property type="match status" value="1"/>
</dbReference>
<dbReference type="GO" id="GO:0008254">
    <property type="term" value="F:3'-nucleotidase activity"/>
    <property type="evidence" value="ECO:0007669"/>
    <property type="project" value="TreeGrafter"/>
</dbReference>
<evidence type="ECO:0000256" key="1">
    <source>
        <dbReference type="ARBA" id="ARBA00000815"/>
    </source>
</evidence>
<evidence type="ECO:0000256" key="3">
    <source>
        <dbReference type="ARBA" id="ARBA00004496"/>
    </source>
</evidence>
<dbReference type="Proteomes" id="UP000050502">
    <property type="component" value="Unassembled WGS sequence"/>
</dbReference>
<comment type="subcellular location">
    <subcellularLocation>
        <location evidence="3 9">Cytoplasm</location>
    </subcellularLocation>
</comment>